<evidence type="ECO:0000313" key="1">
    <source>
        <dbReference type="EMBL" id="QWM90519.1"/>
    </source>
</evidence>
<dbReference type="Proteomes" id="UP000827409">
    <property type="component" value="Segment"/>
</dbReference>
<gene>
    <name evidence="1" type="primary">gp_26656</name>
</gene>
<proteinExistence type="predicted"/>
<protein>
    <submittedName>
        <fullName evidence="1">Deoxynucleoside monophosphate kinase, phosphomevalonate kinase, adenylate kinase</fullName>
    </submittedName>
</protein>
<dbReference type="SUPFAM" id="SSF52540">
    <property type="entry name" value="P-loop containing nucleoside triphosphate hydrolases"/>
    <property type="match status" value="1"/>
</dbReference>
<dbReference type="GeneID" id="75690907"/>
<reference evidence="1 2" key="1">
    <citation type="submission" date="2021-04" db="EMBL/GenBank/DDBJ databases">
        <authorList>
            <person name="Shkoporov A.N."/>
            <person name="Stockdale S.R."/>
            <person name="Guerin E."/>
            <person name="Ross R.P."/>
            <person name="Hill C."/>
        </authorList>
    </citation>
    <scope>NUCLEOTIDE SEQUENCE [LARGE SCALE GENOMIC DNA]</scope>
    <source>
        <strain evidence="2">cr13_1</strain>
    </source>
</reference>
<dbReference type="RefSeq" id="YP_010360091.1">
    <property type="nucleotide sequence ID" value="NC_062780.1"/>
</dbReference>
<dbReference type="GO" id="GO:0016301">
    <property type="term" value="F:kinase activity"/>
    <property type="evidence" value="ECO:0007669"/>
    <property type="project" value="UniProtKB-KW"/>
</dbReference>
<keyword evidence="1" id="KW-0418">Kinase</keyword>
<accession>A0AAE7V366</accession>
<dbReference type="InterPro" id="IPR027417">
    <property type="entry name" value="P-loop_NTPase"/>
</dbReference>
<dbReference type="EMBL" id="MZ130490">
    <property type="protein sequence ID" value="QWM90519.1"/>
    <property type="molecule type" value="Genomic_DNA"/>
</dbReference>
<evidence type="ECO:0000313" key="2">
    <source>
        <dbReference type="Proteomes" id="UP000827409"/>
    </source>
</evidence>
<keyword evidence="2" id="KW-1185">Reference proteome</keyword>
<dbReference type="KEGG" id="vg:75690907"/>
<dbReference type="Gene3D" id="3.40.50.300">
    <property type="entry name" value="P-loop containing nucleotide triphosphate hydrolases"/>
    <property type="match status" value="1"/>
</dbReference>
<keyword evidence="1" id="KW-0808">Transferase</keyword>
<organism evidence="1 2">
    <name type="scientific">uncultured phage cr13_1</name>
    <dbReference type="NCBI Taxonomy" id="2986396"/>
    <lineage>
        <taxon>Viruses</taxon>
        <taxon>Duplodnaviria</taxon>
        <taxon>Heunggongvirae</taxon>
        <taxon>Uroviricota</taxon>
        <taxon>Caudoviricetes</taxon>
        <taxon>Crassvirales</taxon>
        <taxon>Crevaviridae</taxon>
        <taxon>Doltivirinae</taxon>
        <taxon>Kingevirus</taxon>
        <taxon>Kingevirus communis</taxon>
    </lineage>
</organism>
<name>A0AAE7V366_9CAUD</name>
<sequence length="208" mass="24125">MTGKLILISGRKGTGKTYVTEYLEGMLAGKVEIYPMATMLKRIVAAVTNCSVSQLDSHYFKLSKSPYIVNRYGIDEQLTYRKCLLHFGKLLRFDNDRVFIDDVINRIRTTPCDYFIIPDIREQFELSCITDFACQNEIELTTIRVLRKTKMDDTSGDKTECDLENYTGWNFHLDNTADGYDSIHKQLIYICKEKGYNVKKGYVEQKLF</sequence>